<evidence type="ECO:0000313" key="1">
    <source>
        <dbReference type="EMBL" id="OCX43213.1"/>
    </source>
</evidence>
<keyword evidence="2" id="KW-1185">Reference proteome</keyword>
<proteinExistence type="predicted"/>
<name>A0A6M8MH37_9BACT</name>
<protein>
    <submittedName>
        <fullName evidence="1">Uncharacterized protein</fullName>
    </submittedName>
</protein>
<organism evidence="1 2">
    <name type="scientific">Campylobacter ornithocola</name>
    <dbReference type="NCBI Taxonomy" id="1848766"/>
    <lineage>
        <taxon>Bacteria</taxon>
        <taxon>Pseudomonadati</taxon>
        <taxon>Campylobacterota</taxon>
        <taxon>Epsilonproteobacteria</taxon>
        <taxon>Campylobacterales</taxon>
        <taxon>Campylobacteraceae</taxon>
        <taxon>Campylobacter</taxon>
    </lineage>
</organism>
<evidence type="ECO:0000313" key="2">
    <source>
        <dbReference type="Proteomes" id="UP000094873"/>
    </source>
</evidence>
<dbReference type="EMBL" id="LXSU01000074">
    <property type="protein sequence ID" value="OCX43213.1"/>
    <property type="molecule type" value="Genomic_DNA"/>
</dbReference>
<dbReference type="AlphaFoldDB" id="A0A6M8MH37"/>
<sequence length="118" mass="13541">MAKNNKIEDNWVIIRKISEVKNTEKDDFNQIGMQISVYVAPTEQLALQYLTKQLKGGSITYGITSYCNFKQKTNSNLIQDEKNGNKGHYIIDTIKLSVLNNIFSNHKIYNVKNSNEKP</sequence>
<reference evidence="1 2" key="1">
    <citation type="submission" date="2016-05" db="EMBL/GenBank/DDBJ databases">
        <authorList>
            <person name="Caceres A."/>
            <person name="Munoz I."/>
            <person name="Iraola G."/>
            <person name="Diaz-Viraque F."/>
            <person name="Greif G."/>
            <person name="Collado L."/>
        </authorList>
    </citation>
    <scope>NUCLEOTIDE SEQUENCE [LARGE SCALE GENOMIC DNA]</scope>
    <source>
        <strain evidence="1 2">WBE38</strain>
    </source>
</reference>
<gene>
    <name evidence="1" type="ORF">A7X81_08195</name>
</gene>
<dbReference type="Proteomes" id="UP000094873">
    <property type="component" value="Unassembled WGS sequence"/>
</dbReference>
<dbReference type="RefSeq" id="WP_066007258.1">
    <property type="nucleotide sequence ID" value="NZ_CP053848.1"/>
</dbReference>
<accession>A0A6M8MH37</accession>
<dbReference type="OrthoDB" id="5368568at2"/>
<comment type="caution">
    <text evidence="1">The sequence shown here is derived from an EMBL/GenBank/DDBJ whole genome shotgun (WGS) entry which is preliminary data.</text>
</comment>